<protein>
    <recommendedName>
        <fullName evidence="4">Secreted protein</fullName>
    </recommendedName>
</protein>
<comment type="caution">
    <text evidence="2">The sequence shown here is derived from an EMBL/GenBank/DDBJ whole genome shotgun (WGS) entry which is preliminary data.</text>
</comment>
<feature type="chain" id="PRO_5045163207" description="Secreted protein" evidence="1">
    <location>
        <begin position="17"/>
        <end position="68"/>
    </location>
</feature>
<keyword evidence="3" id="KW-1185">Reference proteome</keyword>
<dbReference type="Proteomes" id="UP001583193">
    <property type="component" value="Unassembled WGS sequence"/>
</dbReference>
<feature type="signal peptide" evidence="1">
    <location>
        <begin position="1"/>
        <end position="16"/>
    </location>
</feature>
<reference evidence="2 3" key="1">
    <citation type="journal article" date="2024" name="IMA Fungus">
        <title>IMA Genome - F19 : A genome assembly and annotation guide to empower mycologists, including annotated draft genome sequences of Ceratocystis pirilliformis, Diaporthe australafricana, Fusarium ophioides, Paecilomyces lecythidis, and Sporothrix stenoceras.</title>
        <authorList>
            <person name="Aylward J."/>
            <person name="Wilson A.M."/>
            <person name="Visagie C.M."/>
            <person name="Spraker J."/>
            <person name="Barnes I."/>
            <person name="Buitendag C."/>
            <person name="Ceriani C."/>
            <person name="Del Mar Angel L."/>
            <person name="du Plessis D."/>
            <person name="Fuchs T."/>
            <person name="Gasser K."/>
            <person name="Kramer D."/>
            <person name="Li W."/>
            <person name="Munsamy K."/>
            <person name="Piso A."/>
            <person name="Price J.L."/>
            <person name="Sonnekus B."/>
            <person name="Thomas C."/>
            <person name="van der Nest A."/>
            <person name="van Dijk A."/>
            <person name="van Heerden A."/>
            <person name="van Vuuren N."/>
            <person name="Yilmaz N."/>
            <person name="Duong T.A."/>
            <person name="van der Merwe N.A."/>
            <person name="Wingfield M.J."/>
            <person name="Wingfield B.D."/>
        </authorList>
    </citation>
    <scope>NUCLEOTIDE SEQUENCE [LARGE SCALE GENOMIC DNA]</scope>
    <source>
        <strain evidence="2 3">CMW 18167</strain>
    </source>
</reference>
<sequence>MSTITLFLTSLALASATRTGLTPLVKAAPLATVAPSLAGVVATPATVVLDASQTMAPAESQRLCLGRA</sequence>
<name>A0ABR3XR00_9EURO</name>
<evidence type="ECO:0000313" key="3">
    <source>
        <dbReference type="Proteomes" id="UP001583193"/>
    </source>
</evidence>
<gene>
    <name evidence="2" type="ORF">Plec18167_004497</name>
</gene>
<evidence type="ECO:0008006" key="4">
    <source>
        <dbReference type="Google" id="ProtNLM"/>
    </source>
</evidence>
<proteinExistence type="predicted"/>
<accession>A0ABR3XR00</accession>
<evidence type="ECO:0000256" key="1">
    <source>
        <dbReference type="SAM" id="SignalP"/>
    </source>
</evidence>
<keyword evidence="1" id="KW-0732">Signal</keyword>
<dbReference type="EMBL" id="JAVDPF010000012">
    <property type="protein sequence ID" value="KAL1878425.1"/>
    <property type="molecule type" value="Genomic_DNA"/>
</dbReference>
<evidence type="ECO:0000313" key="2">
    <source>
        <dbReference type="EMBL" id="KAL1878425.1"/>
    </source>
</evidence>
<organism evidence="2 3">
    <name type="scientific">Paecilomyces lecythidis</name>
    <dbReference type="NCBI Taxonomy" id="3004212"/>
    <lineage>
        <taxon>Eukaryota</taxon>
        <taxon>Fungi</taxon>
        <taxon>Dikarya</taxon>
        <taxon>Ascomycota</taxon>
        <taxon>Pezizomycotina</taxon>
        <taxon>Eurotiomycetes</taxon>
        <taxon>Eurotiomycetidae</taxon>
        <taxon>Eurotiales</taxon>
        <taxon>Thermoascaceae</taxon>
        <taxon>Paecilomyces</taxon>
    </lineage>
</organism>